<proteinExistence type="predicted"/>
<reference evidence="2" key="1">
    <citation type="journal article" date="2008" name="Nat. Genet.">
        <title>The Pristionchus pacificus genome provides a unique perspective on nematode lifestyle and parasitism.</title>
        <authorList>
            <person name="Dieterich C."/>
            <person name="Clifton S.W."/>
            <person name="Schuster L.N."/>
            <person name="Chinwalla A."/>
            <person name="Delehaunty K."/>
            <person name="Dinkelacker I."/>
            <person name="Fulton L."/>
            <person name="Fulton R."/>
            <person name="Godfrey J."/>
            <person name="Minx P."/>
            <person name="Mitreva M."/>
            <person name="Roeseler W."/>
            <person name="Tian H."/>
            <person name="Witte H."/>
            <person name="Yang S.P."/>
            <person name="Wilson R.K."/>
            <person name="Sommer R.J."/>
        </authorList>
    </citation>
    <scope>NUCLEOTIDE SEQUENCE [LARGE SCALE GENOMIC DNA]</scope>
    <source>
        <strain evidence="2">PS312</strain>
    </source>
</reference>
<dbReference type="AlphaFoldDB" id="A0A2A6B3N1"/>
<dbReference type="PANTHER" id="PTHR31627">
    <property type="entry name" value="SERPENTINE RECEPTOR CLASS GAMMA-RELATED"/>
    <property type="match status" value="1"/>
</dbReference>
<sequence>MNNRVRFLFWGTVTLVVGTSSFILVKLLLAIRERQRQGSCRTLFYRLFTVQVWGVMMHSLVRFAYICSPRLHLQLDRIPGPAWFLLNTLVPFAVFARFLLQVDPVSFRTNEDGYAAIWAPMHVVHSNACQSTIVTVIGSVFSASCYLFVLRQLVRLRQIQDSSATDFRHERSLTVV</sequence>
<keyword evidence="2" id="KW-1185">Reference proteome</keyword>
<organism evidence="1 2">
    <name type="scientific">Pristionchus pacificus</name>
    <name type="common">Parasitic nematode worm</name>
    <dbReference type="NCBI Taxonomy" id="54126"/>
    <lineage>
        <taxon>Eukaryota</taxon>
        <taxon>Metazoa</taxon>
        <taxon>Ecdysozoa</taxon>
        <taxon>Nematoda</taxon>
        <taxon>Chromadorea</taxon>
        <taxon>Rhabditida</taxon>
        <taxon>Rhabditina</taxon>
        <taxon>Diplogasteromorpha</taxon>
        <taxon>Diplogasteroidea</taxon>
        <taxon>Neodiplogasteridae</taxon>
        <taxon>Pristionchus</taxon>
    </lineage>
</organism>
<evidence type="ECO:0000313" key="2">
    <source>
        <dbReference type="Proteomes" id="UP000005239"/>
    </source>
</evidence>
<accession>A0A8R1YK01</accession>
<evidence type="ECO:0000313" key="1">
    <source>
        <dbReference type="EnsemblMetazoa" id="PPA23337.1"/>
    </source>
</evidence>
<dbReference type="EnsemblMetazoa" id="PPA23337.1">
    <property type="protein sequence ID" value="PPA23337.1"/>
    <property type="gene ID" value="WBGene00112891"/>
</dbReference>
<dbReference type="PANTHER" id="PTHR31627:SF42">
    <property type="entry name" value="G_PROTEIN_RECEP_F1_2 DOMAIN-CONTAINING PROTEIN-RELATED"/>
    <property type="match status" value="1"/>
</dbReference>
<accession>A0A2A6B3N1</accession>
<gene>
    <name evidence="1" type="primary">WBGene00112891</name>
</gene>
<reference evidence="1" key="2">
    <citation type="submission" date="2022-06" db="UniProtKB">
        <authorList>
            <consortium name="EnsemblMetazoa"/>
        </authorList>
    </citation>
    <scope>IDENTIFICATION</scope>
    <source>
        <strain evidence="1">PS312</strain>
    </source>
</reference>
<protein>
    <submittedName>
        <fullName evidence="1">Uncharacterized protein</fullName>
    </submittedName>
</protein>
<name>A0A2A6B3N1_PRIPA</name>
<dbReference type="Proteomes" id="UP000005239">
    <property type="component" value="Unassembled WGS sequence"/>
</dbReference>
<dbReference type="InterPro" id="IPR051119">
    <property type="entry name" value="Nematode_SR-like"/>
</dbReference>